<keyword evidence="8 10" id="KW-0472">Membrane</keyword>
<sequence length="448" mass="48838">MTLDMTKGPPARLMIRFALPLLAGNLFQQLYNIADTLIVGRYLGREALAAVGSAFAIIVLVNSILIGLSMGAAVLFAQLFGAREYRKLKSAITMAAVFIFGITVILSAGTFFFTDGIISLYRMPPETLNYAGDYLRCIFAGLIFVSLYNFSANILRAQGDSKSPLFFLTAACIINIILDFCFVLGFGMGVFGAALATVIAQAISGISCTIWTVKKLRFPEFKKSDHGFDRGLFSLVSRYALLTAMQQSVMNFGIVLIQGLVNTFGAALMAAFAAGVKIDAFAYMPVQDFGNALATYTAQNTGAGHDDRVRSGLRWAALISGIFSVFVSVLVFIFAESLIGIFLRDSDREVTAMGAQYLRIEGAFYALIGFLFLFYGFYRGLGRAGMSIILTITSLGTRVLLAYSLAPGFGYKAIFWAIPIGWFLADLLGLLVWLKTRRSLRDDFSFSP</sequence>
<accession>A0A7T8BB36</accession>
<feature type="transmembrane region" description="Helical" evidence="10">
    <location>
        <begin position="13"/>
        <end position="34"/>
    </location>
</feature>
<evidence type="ECO:0000256" key="3">
    <source>
        <dbReference type="ARBA" id="ARBA00022449"/>
    </source>
</evidence>
<dbReference type="GO" id="GO:0006811">
    <property type="term" value="P:monoatomic ion transport"/>
    <property type="evidence" value="ECO:0007669"/>
    <property type="project" value="UniProtKB-KW"/>
</dbReference>
<evidence type="ECO:0000313" key="12">
    <source>
        <dbReference type="Proteomes" id="UP000595917"/>
    </source>
</evidence>
<keyword evidence="2" id="KW-0813">Transport</keyword>
<dbReference type="GO" id="GO:0042910">
    <property type="term" value="F:xenobiotic transmembrane transporter activity"/>
    <property type="evidence" value="ECO:0007669"/>
    <property type="project" value="InterPro"/>
</dbReference>
<feature type="transmembrane region" description="Helical" evidence="10">
    <location>
        <begin position="164"/>
        <end position="185"/>
    </location>
</feature>
<evidence type="ECO:0000256" key="8">
    <source>
        <dbReference type="ARBA" id="ARBA00023136"/>
    </source>
</evidence>
<feature type="transmembrane region" description="Helical" evidence="10">
    <location>
        <begin position="315"/>
        <end position="343"/>
    </location>
</feature>
<dbReference type="GO" id="GO:0005886">
    <property type="term" value="C:plasma membrane"/>
    <property type="evidence" value="ECO:0007669"/>
    <property type="project" value="UniProtKB-SubCell"/>
</dbReference>
<keyword evidence="7" id="KW-0406">Ion transport</keyword>
<dbReference type="Proteomes" id="UP000595917">
    <property type="component" value="Chromosome"/>
</dbReference>
<evidence type="ECO:0000256" key="2">
    <source>
        <dbReference type="ARBA" id="ARBA00022448"/>
    </source>
</evidence>
<dbReference type="PANTHER" id="PTHR43298">
    <property type="entry name" value="MULTIDRUG RESISTANCE PROTEIN NORM-RELATED"/>
    <property type="match status" value="1"/>
</dbReference>
<keyword evidence="4" id="KW-1003">Cell membrane</keyword>
<keyword evidence="12" id="KW-1185">Reference proteome</keyword>
<evidence type="ECO:0000256" key="9">
    <source>
        <dbReference type="ARBA" id="ARBA00031636"/>
    </source>
</evidence>
<feature type="transmembrane region" description="Helical" evidence="10">
    <location>
        <begin position="363"/>
        <end position="381"/>
    </location>
</feature>
<dbReference type="Pfam" id="PF01554">
    <property type="entry name" value="MatE"/>
    <property type="match status" value="2"/>
</dbReference>
<feature type="transmembrane region" description="Helical" evidence="10">
    <location>
        <begin position="413"/>
        <end position="434"/>
    </location>
</feature>
<dbReference type="InterPro" id="IPR002528">
    <property type="entry name" value="MATE_fam"/>
</dbReference>
<protein>
    <recommendedName>
        <fullName evidence="9">Multidrug-efflux transporter</fullName>
    </recommendedName>
</protein>
<dbReference type="InterPro" id="IPR050222">
    <property type="entry name" value="MATE_MdtK"/>
</dbReference>
<dbReference type="PANTHER" id="PTHR43298:SF2">
    <property type="entry name" value="FMN_FAD EXPORTER YEEO-RELATED"/>
    <property type="match status" value="1"/>
</dbReference>
<dbReference type="AlphaFoldDB" id="A0A7T8BB36"/>
<name>A0A7T8BB36_9SPIR</name>
<feature type="transmembrane region" description="Helical" evidence="10">
    <location>
        <begin position="92"/>
        <end position="113"/>
    </location>
</feature>
<reference evidence="11" key="1">
    <citation type="submission" date="2021-01" db="EMBL/GenBank/DDBJ databases">
        <title>Description of Breznakiella homolactica.</title>
        <authorList>
            <person name="Song Y."/>
            <person name="Brune A."/>
        </authorList>
    </citation>
    <scope>NUCLEOTIDE SEQUENCE</scope>
    <source>
        <strain evidence="11">RmG30</strain>
    </source>
</reference>
<organism evidence="11 12">
    <name type="scientific">Breznakiella homolactica</name>
    <dbReference type="NCBI Taxonomy" id="2798577"/>
    <lineage>
        <taxon>Bacteria</taxon>
        <taxon>Pseudomonadati</taxon>
        <taxon>Spirochaetota</taxon>
        <taxon>Spirochaetia</taxon>
        <taxon>Spirochaetales</taxon>
        <taxon>Breznakiellaceae</taxon>
        <taxon>Breznakiella</taxon>
    </lineage>
</organism>
<evidence type="ECO:0000256" key="7">
    <source>
        <dbReference type="ARBA" id="ARBA00023065"/>
    </source>
</evidence>
<keyword evidence="3" id="KW-0050">Antiport</keyword>
<proteinExistence type="predicted"/>
<evidence type="ECO:0000313" key="11">
    <source>
        <dbReference type="EMBL" id="QQO08823.1"/>
    </source>
</evidence>
<comment type="subcellular location">
    <subcellularLocation>
        <location evidence="1">Cell membrane</location>
        <topology evidence="1">Multi-pass membrane protein</topology>
    </subcellularLocation>
</comment>
<feature type="transmembrane region" description="Helical" evidence="10">
    <location>
        <begin position="133"/>
        <end position="152"/>
    </location>
</feature>
<dbReference type="GO" id="GO:0015297">
    <property type="term" value="F:antiporter activity"/>
    <property type="evidence" value="ECO:0007669"/>
    <property type="project" value="UniProtKB-KW"/>
</dbReference>
<feature type="transmembrane region" description="Helical" evidence="10">
    <location>
        <begin position="191"/>
        <end position="213"/>
    </location>
</feature>
<dbReference type="NCBIfam" id="TIGR00797">
    <property type="entry name" value="matE"/>
    <property type="match status" value="1"/>
</dbReference>
<feature type="transmembrane region" description="Helical" evidence="10">
    <location>
        <begin position="54"/>
        <end position="80"/>
    </location>
</feature>
<evidence type="ECO:0000256" key="5">
    <source>
        <dbReference type="ARBA" id="ARBA00022692"/>
    </source>
</evidence>
<dbReference type="CDD" id="cd13138">
    <property type="entry name" value="MATE_yoeA_like"/>
    <property type="match status" value="1"/>
</dbReference>
<evidence type="ECO:0000256" key="1">
    <source>
        <dbReference type="ARBA" id="ARBA00004651"/>
    </source>
</evidence>
<keyword evidence="5 10" id="KW-0812">Transmembrane</keyword>
<dbReference type="RefSeq" id="WP_215626129.1">
    <property type="nucleotide sequence ID" value="NZ_CP067089.2"/>
</dbReference>
<evidence type="ECO:0000256" key="10">
    <source>
        <dbReference type="SAM" id="Phobius"/>
    </source>
</evidence>
<dbReference type="InterPro" id="IPR048279">
    <property type="entry name" value="MdtK-like"/>
</dbReference>
<evidence type="ECO:0000256" key="4">
    <source>
        <dbReference type="ARBA" id="ARBA00022475"/>
    </source>
</evidence>
<evidence type="ECO:0000256" key="6">
    <source>
        <dbReference type="ARBA" id="ARBA00022989"/>
    </source>
</evidence>
<gene>
    <name evidence="11" type="ORF">JFL75_18120</name>
</gene>
<dbReference type="KEGG" id="bhc:JFL75_18120"/>
<dbReference type="EMBL" id="CP067089">
    <property type="protein sequence ID" value="QQO08823.1"/>
    <property type="molecule type" value="Genomic_DNA"/>
</dbReference>
<dbReference type="PIRSF" id="PIRSF006603">
    <property type="entry name" value="DinF"/>
    <property type="match status" value="1"/>
</dbReference>
<keyword evidence="6 10" id="KW-1133">Transmembrane helix</keyword>